<organism evidence="1 2">
    <name type="scientific">Datura stramonium</name>
    <name type="common">Jimsonweed</name>
    <name type="synonym">Common thornapple</name>
    <dbReference type="NCBI Taxonomy" id="4076"/>
    <lineage>
        <taxon>Eukaryota</taxon>
        <taxon>Viridiplantae</taxon>
        <taxon>Streptophyta</taxon>
        <taxon>Embryophyta</taxon>
        <taxon>Tracheophyta</taxon>
        <taxon>Spermatophyta</taxon>
        <taxon>Magnoliopsida</taxon>
        <taxon>eudicotyledons</taxon>
        <taxon>Gunneridae</taxon>
        <taxon>Pentapetalae</taxon>
        <taxon>asterids</taxon>
        <taxon>lamiids</taxon>
        <taxon>Solanales</taxon>
        <taxon>Solanaceae</taxon>
        <taxon>Solanoideae</taxon>
        <taxon>Datureae</taxon>
        <taxon>Datura</taxon>
    </lineage>
</organism>
<evidence type="ECO:0000313" key="2">
    <source>
        <dbReference type="Proteomes" id="UP000823775"/>
    </source>
</evidence>
<dbReference type="EMBL" id="JACEIK010001358">
    <property type="protein sequence ID" value="MCD7468587.1"/>
    <property type="molecule type" value="Genomic_DNA"/>
</dbReference>
<comment type="caution">
    <text evidence="1">The sequence shown here is derived from an EMBL/GenBank/DDBJ whole genome shotgun (WGS) entry which is preliminary data.</text>
</comment>
<keyword evidence="2" id="KW-1185">Reference proteome</keyword>
<accession>A0ABS8TDJ1</accession>
<protein>
    <submittedName>
        <fullName evidence="1">Uncharacterized protein</fullName>
    </submittedName>
</protein>
<evidence type="ECO:0000313" key="1">
    <source>
        <dbReference type="EMBL" id="MCD7468587.1"/>
    </source>
</evidence>
<gene>
    <name evidence="1" type="ORF">HAX54_006947</name>
</gene>
<name>A0ABS8TDJ1_DATST</name>
<sequence length="86" mass="9899">MDSRANKGKEVATSRKEFKRLRKGVVVSSLVPRAPPSRRFGAKAVEEHGLRWFNAQNEGILCQLEHLLWGKHKDQRYEVEWSASLP</sequence>
<feature type="non-terminal residue" evidence="1">
    <location>
        <position position="86"/>
    </location>
</feature>
<proteinExistence type="predicted"/>
<reference evidence="1 2" key="1">
    <citation type="journal article" date="2021" name="BMC Genomics">
        <title>Datura genome reveals duplications of psychoactive alkaloid biosynthetic genes and high mutation rate following tissue culture.</title>
        <authorList>
            <person name="Rajewski A."/>
            <person name="Carter-House D."/>
            <person name="Stajich J."/>
            <person name="Litt A."/>
        </authorList>
    </citation>
    <scope>NUCLEOTIDE SEQUENCE [LARGE SCALE GENOMIC DNA]</scope>
    <source>
        <strain evidence="1">AR-01</strain>
    </source>
</reference>
<dbReference type="Proteomes" id="UP000823775">
    <property type="component" value="Unassembled WGS sequence"/>
</dbReference>